<keyword evidence="3" id="KW-1185">Reference proteome</keyword>
<accession>E9H2S3</accession>
<dbReference type="InParanoid" id="E9H2S3"/>
<sequence>MSLLESDQGMLLNVRDIPGLRVHGTISCICGDTKRIHELFGFSGKDIDGECLMSLSEKQIDALKLSIGHAAKLQKLVNSFNIENVNAQPPNPSGSQKPGDMNRNDLQDASVPLVEKNQNKLIVTSGQEKVPFEIFSILKDSAEGRKIINSYSERNEASLGLDERRLLVRICVSHMVMLTGKEDLYPSVALKEELAKAIVEAFPCLAIPVDWLKTHIPSLGINNETIKQHTESTYRYRQSQITAGNWTTSQIIAEYPRFRDYPLLVFYDFLTAYTKAESFEENFLGKFAPLIMSAAEKGNIAIPDTDDECLKLLILLLKLVPNLQRVKAMSKDVIIERVICFIKANDDILEVNKEHKPYLILSPFICCVGSIQHPASFSVVSEREVIHAGQTSIEAFKTLYASFHIFRIPYPSLFSTFSIF</sequence>
<evidence type="ECO:0000256" key="1">
    <source>
        <dbReference type="SAM" id="MobiDB-lite"/>
    </source>
</evidence>
<dbReference type="Proteomes" id="UP000000305">
    <property type="component" value="Unassembled WGS sequence"/>
</dbReference>
<feature type="compositionally biased region" description="Polar residues" evidence="1">
    <location>
        <begin position="84"/>
        <end position="96"/>
    </location>
</feature>
<dbReference type="AlphaFoldDB" id="E9H2S3"/>
<protein>
    <submittedName>
        <fullName evidence="2">Uncharacterized protein</fullName>
    </submittedName>
</protein>
<dbReference type="KEGG" id="dpx:DAPPUDRAFT_109355"/>
<dbReference type="EMBL" id="GL732587">
    <property type="protein sequence ID" value="EFX73960.1"/>
    <property type="molecule type" value="Genomic_DNA"/>
</dbReference>
<evidence type="ECO:0000313" key="3">
    <source>
        <dbReference type="Proteomes" id="UP000000305"/>
    </source>
</evidence>
<dbReference type="HOGENOM" id="CLU_654287_0_0_1"/>
<dbReference type="Gene3D" id="1.10.150.50">
    <property type="entry name" value="Transcription Factor, Ets-1"/>
    <property type="match status" value="1"/>
</dbReference>
<proteinExistence type="predicted"/>
<dbReference type="OrthoDB" id="8193468at2759"/>
<gene>
    <name evidence="2" type="ORF">DAPPUDRAFT_109355</name>
</gene>
<evidence type="ECO:0000313" key="2">
    <source>
        <dbReference type="EMBL" id="EFX73960.1"/>
    </source>
</evidence>
<name>E9H2S3_DAPPU</name>
<feature type="region of interest" description="Disordered" evidence="1">
    <location>
        <begin position="84"/>
        <end position="106"/>
    </location>
</feature>
<reference evidence="2 3" key="1">
    <citation type="journal article" date="2011" name="Science">
        <title>The ecoresponsive genome of Daphnia pulex.</title>
        <authorList>
            <person name="Colbourne J.K."/>
            <person name="Pfrender M.E."/>
            <person name="Gilbert D."/>
            <person name="Thomas W.K."/>
            <person name="Tucker A."/>
            <person name="Oakley T.H."/>
            <person name="Tokishita S."/>
            <person name="Aerts A."/>
            <person name="Arnold G.J."/>
            <person name="Basu M.K."/>
            <person name="Bauer D.J."/>
            <person name="Caceres C.E."/>
            <person name="Carmel L."/>
            <person name="Casola C."/>
            <person name="Choi J.H."/>
            <person name="Detter J.C."/>
            <person name="Dong Q."/>
            <person name="Dusheyko S."/>
            <person name="Eads B.D."/>
            <person name="Frohlich T."/>
            <person name="Geiler-Samerotte K.A."/>
            <person name="Gerlach D."/>
            <person name="Hatcher P."/>
            <person name="Jogdeo S."/>
            <person name="Krijgsveld J."/>
            <person name="Kriventseva E.V."/>
            <person name="Kultz D."/>
            <person name="Laforsch C."/>
            <person name="Lindquist E."/>
            <person name="Lopez J."/>
            <person name="Manak J.R."/>
            <person name="Muller J."/>
            <person name="Pangilinan J."/>
            <person name="Patwardhan R.P."/>
            <person name="Pitluck S."/>
            <person name="Pritham E.J."/>
            <person name="Rechtsteiner A."/>
            <person name="Rho M."/>
            <person name="Rogozin I.B."/>
            <person name="Sakarya O."/>
            <person name="Salamov A."/>
            <person name="Schaack S."/>
            <person name="Shapiro H."/>
            <person name="Shiga Y."/>
            <person name="Skalitzky C."/>
            <person name="Smith Z."/>
            <person name="Souvorov A."/>
            <person name="Sung W."/>
            <person name="Tang Z."/>
            <person name="Tsuchiya D."/>
            <person name="Tu H."/>
            <person name="Vos H."/>
            <person name="Wang M."/>
            <person name="Wolf Y.I."/>
            <person name="Yamagata H."/>
            <person name="Yamada T."/>
            <person name="Ye Y."/>
            <person name="Shaw J.R."/>
            <person name="Andrews J."/>
            <person name="Crease T.J."/>
            <person name="Tang H."/>
            <person name="Lucas S.M."/>
            <person name="Robertson H.M."/>
            <person name="Bork P."/>
            <person name="Koonin E.V."/>
            <person name="Zdobnov E.M."/>
            <person name="Grigoriev I.V."/>
            <person name="Lynch M."/>
            <person name="Boore J.L."/>
        </authorList>
    </citation>
    <scope>NUCLEOTIDE SEQUENCE [LARGE SCALE GENOMIC DNA]</scope>
</reference>
<dbReference type="InterPro" id="IPR013761">
    <property type="entry name" value="SAM/pointed_sf"/>
</dbReference>
<dbReference type="PANTHER" id="PTHR31912:SF36">
    <property type="entry name" value="C2H2-TYPE DOMAIN-CONTAINING PROTEIN"/>
    <property type="match status" value="1"/>
</dbReference>
<dbReference type="PANTHER" id="PTHR31912">
    <property type="entry name" value="IP13529P"/>
    <property type="match status" value="1"/>
</dbReference>
<organism evidence="2 3">
    <name type="scientific">Daphnia pulex</name>
    <name type="common">Water flea</name>
    <dbReference type="NCBI Taxonomy" id="6669"/>
    <lineage>
        <taxon>Eukaryota</taxon>
        <taxon>Metazoa</taxon>
        <taxon>Ecdysozoa</taxon>
        <taxon>Arthropoda</taxon>
        <taxon>Crustacea</taxon>
        <taxon>Branchiopoda</taxon>
        <taxon>Diplostraca</taxon>
        <taxon>Cladocera</taxon>
        <taxon>Anomopoda</taxon>
        <taxon>Daphniidae</taxon>
        <taxon>Daphnia</taxon>
    </lineage>
</organism>
<dbReference type="PhylomeDB" id="E9H2S3"/>